<dbReference type="InterPro" id="IPR018247">
    <property type="entry name" value="EF_Hand_1_Ca_BS"/>
</dbReference>
<feature type="region of interest" description="Disordered" evidence="2">
    <location>
        <begin position="384"/>
        <end position="444"/>
    </location>
</feature>
<feature type="repeat" description="WD" evidence="1">
    <location>
        <begin position="216"/>
        <end position="234"/>
    </location>
</feature>
<reference evidence="3" key="1">
    <citation type="submission" date="2021-01" db="EMBL/GenBank/DDBJ databases">
        <authorList>
            <person name="Corre E."/>
            <person name="Pelletier E."/>
            <person name="Niang G."/>
            <person name="Scheremetjew M."/>
            <person name="Finn R."/>
            <person name="Kale V."/>
            <person name="Holt S."/>
            <person name="Cochrane G."/>
            <person name="Meng A."/>
            <person name="Brown T."/>
            <person name="Cohen L."/>
        </authorList>
    </citation>
    <scope>NUCLEOTIDE SEQUENCE</scope>
    <source>
        <strain evidence="3">SAG 36.94</strain>
    </source>
</reference>
<feature type="compositionally biased region" description="Polar residues" evidence="2">
    <location>
        <begin position="431"/>
        <end position="444"/>
    </location>
</feature>
<dbReference type="EMBL" id="HBGH01014263">
    <property type="protein sequence ID" value="CAD9235816.1"/>
    <property type="molecule type" value="Transcribed_RNA"/>
</dbReference>
<dbReference type="InterPro" id="IPR001680">
    <property type="entry name" value="WD40_rpt"/>
</dbReference>
<protein>
    <submittedName>
        <fullName evidence="3">Uncharacterized protein</fullName>
    </submittedName>
</protein>
<dbReference type="SUPFAM" id="SSF50978">
    <property type="entry name" value="WD40 repeat-like"/>
    <property type="match status" value="1"/>
</dbReference>
<feature type="region of interest" description="Disordered" evidence="2">
    <location>
        <begin position="337"/>
        <end position="362"/>
    </location>
</feature>
<dbReference type="PROSITE" id="PS00018">
    <property type="entry name" value="EF_HAND_1"/>
    <property type="match status" value="1"/>
</dbReference>
<feature type="region of interest" description="Disordered" evidence="2">
    <location>
        <begin position="1"/>
        <end position="27"/>
    </location>
</feature>
<name>A0A7S1TG68_9RHOD</name>
<dbReference type="PROSITE" id="PS50082">
    <property type="entry name" value="WD_REPEATS_2"/>
    <property type="match status" value="1"/>
</dbReference>
<keyword evidence="1" id="KW-0853">WD repeat</keyword>
<organism evidence="3">
    <name type="scientific">Compsopogon caeruleus</name>
    <dbReference type="NCBI Taxonomy" id="31354"/>
    <lineage>
        <taxon>Eukaryota</taxon>
        <taxon>Rhodophyta</taxon>
        <taxon>Compsopogonophyceae</taxon>
        <taxon>Compsopogonales</taxon>
        <taxon>Compsopogonaceae</taxon>
        <taxon>Compsopogon</taxon>
    </lineage>
</organism>
<proteinExistence type="predicted"/>
<dbReference type="InterPro" id="IPR036322">
    <property type="entry name" value="WD40_repeat_dom_sf"/>
</dbReference>
<gene>
    <name evidence="3" type="ORF">CCAE0312_LOCUS7908</name>
</gene>
<accession>A0A7S1TG68</accession>
<dbReference type="AlphaFoldDB" id="A0A7S1TG68"/>
<sequence>MDDAPEITMGDGDRMNATYGSMESGGETIQTVESEQTLIDDAVEALERGAEGSLSQEVMGEPAERVPGEDEDEAGERGRLGEARNGTRWNAEGNEEMEGVDEDTDATGMVDQEELYGGVSVQGNPDEIATPKDDNLTVSEAADTRDQDRFDEDERGDFPQLTGAAFPGGAIQEWDEVDMKDEEAELPPGPNTVSLETTSDGAIQLPSRVTDTLWVNETLLCTSSEDGKIRLWDMIQGGLRLVFSPTPGESIGFIQFLQESVENDLQLLTLSVPSRLVKTWRIHNWEPTLLRCIPLPSTSGETTLTIPVAKFNIPTVGEGSPTTIVEVNAGDSTALSGGLEGGHVADSEQGQFPEDSATPDQSNALNVDRTAVVMSAQAQNRVHAKAQGKAYTDMSVGNERFPAPTSMEFPVAQSGALADDEGESFPREDTSTSSEQHQRSSGIL</sequence>
<feature type="compositionally biased region" description="Acidic residues" evidence="2">
    <location>
        <begin position="93"/>
        <end position="103"/>
    </location>
</feature>
<evidence type="ECO:0000313" key="3">
    <source>
        <dbReference type="EMBL" id="CAD9235816.1"/>
    </source>
</evidence>
<evidence type="ECO:0000256" key="2">
    <source>
        <dbReference type="SAM" id="MobiDB-lite"/>
    </source>
</evidence>
<feature type="region of interest" description="Disordered" evidence="2">
    <location>
        <begin position="119"/>
        <end position="166"/>
    </location>
</feature>
<feature type="region of interest" description="Disordered" evidence="2">
    <location>
        <begin position="49"/>
        <end position="103"/>
    </location>
</feature>
<evidence type="ECO:0000256" key="1">
    <source>
        <dbReference type="PROSITE-ProRule" id="PRU00221"/>
    </source>
</evidence>